<reference evidence="3" key="2">
    <citation type="submission" date="2021-09" db="EMBL/GenBank/DDBJ databases">
        <authorList>
            <person name="Jia N."/>
            <person name="Wang J."/>
            <person name="Shi W."/>
            <person name="Du L."/>
            <person name="Sun Y."/>
            <person name="Zhan W."/>
            <person name="Jiang J."/>
            <person name="Wang Q."/>
            <person name="Zhang B."/>
            <person name="Ji P."/>
            <person name="Sakyi L.B."/>
            <person name="Cui X."/>
            <person name="Yuan T."/>
            <person name="Jiang B."/>
            <person name="Yang W."/>
            <person name="Lam T.T.-Y."/>
            <person name="Chang Q."/>
            <person name="Ding S."/>
            <person name="Wang X."/>
            <person name="Zhu J."/>
            <person name="Ruan X."/>
            <person name="Zhao L."/>
            <person name="Wei J."/>
            <person name="Que T."/>
            <person name="Du C."/>
            <person name="Cheng J."/>
            <person name="Dai P."/>
            <person name="Han X."/>
            <person name="Huang E."/>
            <person name="Gao Y."/>
            <person name="Liu J."/>
            <person name="Shao H."/>
            <person name="Ye R."/>
            <person name="Li L."/>
            <person name="Wei W."/>
            <person name="Wang X."/>
            <person name="Wang C."/>
            <person name="Huo Q."/>
            <person name="Li W."/>
            <person name="Guo W."/>
            <person name="Chen H."/>
            <person name="Chen S."/>
            <person name="Zhou L."/>
            <person name="Zhou L."/>
            <person name="Ni X."/>
            <person name="Tian J."/>
            <person name="Zhou Y."/>
            <person name="Sheng Y."/>
            <person name="Liu T."/>
            <person name="Pan Y."/>
            <person name="Xia L."/>
            <person name="Li J."/>
            <person name="Zhao F."/>
            <person name="Cao W."/>
        </authorList>
    </citation>
    <scope>NUCLEOTIDE SEQUENCE</scope>
    <source>
        <strain evidence="3">Rmic-2018</strain>
        <tissue evidence="3">Larvae</tissue>
    </source>
</reference>
<feature type="domain" description="Cytosolic endo-beta-N-acetylglucosaminidase TIM barrel" evidence="2">
    <location>
        <begin position="186"/>
        <end position="385"/>
    </location>
</feature>
<dbReference type="VEuPathDB" id="VectorBase:LOC119179276"/>
<dbReference type="InterPro" id="IPR032979">
    <property type="entry name" value="ENGase"/>
</dbReference>
<feature type="region of interest" description="Disordered" evidence="1">
    <location>
        <begin position="580"/>
        <end position="617"/>
    </location>
</feature>
<dbReference type="Gene3D" id="2.60.120.260">
    <property type="entry name" value="Galactose-binding domain-like"/>
    <property type="match status" value="1"/>
</dbReference>
<protein>
    <recommendedName>
        <fullName evidence="2">Cytosolic endo-beta-N-acetylglucosaminidase TIM barrel domain-containing protein</fullName>
    </recommendedName>
</protein>
<feature type="compositionally biased region" description="Basic and acidic residues" evidence="1">
    <location>
        <begin position="580"/>
        <end position="598"/>
    </location>
</feature>
<sequence length="617" mass="67436">MAVSMSQNKRGLARVVKGAPEDEVAPLKTLEELLGYKMEPLLCAVEPLSAAIKRGKPGDPRTIFCHDMDGNYKEDREAFYGHDGRKHRGPSVSAEAPPVHPTSAEDVEGGEEVKLFCFLTSLISSLSLLAYGTNRPAVIPVADFALATLEWQLVTRSYTLTCTDTGTFILGKDGTKALNTIRFSGLTSQVAVQLANVARVGRFDGWLISIGCKMDPSCISFLENLLSSITEETHKAVPGSLVIWYDAVDVDGNAKPHNELNEKNACFFDLCDGIFLDFRWTEDMLLNSARVAGDRKADVYAGVDVYARETWYSGGYDMYKAVQLAHRCGLSAAVFAAGWVYETQDEKNFAANQRRLWALPEDCRSQCKVTALPLSTTFCQGCGTRLYNQGRVVKPAPWFDLSKQQLQPRDQGTNLCGSGGSAILSTATSYTGGGCLYLHYSPEKAPGSTLIPYFKLFGFDLPLGSLCVSYAFKNKQQGSLAGHDVNLILRVRDVGGKEDELSLGSVIVVPQSEKYIVEREITDSAQGDLSLAQGGWLTRKYYVKDATGSALLEEIGISFNANEEIACYLGELVVKRPEITSEREAAGDPKDCGQHDQAEEGLESITFEYSMSSDESD</sequence>
<proteinExistence type="predicted"/>
<dbReference type="Proteomes" id="UP000821866">
    <property type="component" value="Chromosome 10"/>
</dbReference>
<organism evidence="3 4">
    <name type="scientific">Rhipicephalus microplus</name>
    <name type="common">Cattle tick</name>
    <name type="synonym">Boophilus microplus</name>
    <dbReference type="NCBI Taxonomy" id="6941"/>
    <lineage>
        <taxon>Eukaryota</taxon>
        <taxon>Metazoa</taxon>
        <taxon>Ecdysozoa</taxon>
        <taxon>Arthropoda</taxon>
        <taxon>Chelicerata</taxon>
        <taxon>Arachnida</taxon>
        <taxon>Acari</taxon>
        <taxon>Parasitiformes</taxon>
        <taxon>Ixodida</taxon>
        <taxon>Ixodoidea</taxon>
        <taxon>Ixodidae</taxon>
        <taxon>Rhipicephalinae</taxon>
        <taxon>Rhipicephalus</taxon>
        <taxon>Boophilus</taxon>
    </lineage>
</organism>
<dbReference type="Pfam" id="PF03644">
    <property type="entry name" value="Glyco_hydro_85"/>
    <property type="match status" value="1"/>
</dbReference>
<dbReference type="GO" id="GO:0005829">
    <property type="term" value="C:cytosol"/>
    <property type="evidence" value="ECO:0007669"/>
    <property type="project" value="UniProtKB-SubCell"/>
</dbReference>
<dbReference type="Gene3D" id="3.20.20.80">
    <property type="entry name" value="Glycosidases"/>
    <property type="match status" value="1"/>
</dbReference>
<reference evidence="3" key="1">
    <citation type="journal article" date="2020" name="Cell">
        <title>Large-Scale Comparative Analyses of Tick Genomes Elucidate Their Genetic Diversity and Vector Capacities.</title>
        <authorList>
            <consortium name="Tick Genome and Microbiome Consortium (TIGMIC)"/>
            <person name="Jia N."/>
            <person name="Wang J."/>
            <person name="Shi W."/>
            <person name="Du L."/>
            <person name="Sun Y."/>
            <person name="Zhan W."/>
            <person name="Jiang J.F."/>
            <person name="Wang Q."/>
            <person name="Zhang B."/>
            <person name="Ji P."/>
            <person name="Bell-Sakyi L."/>
            <person name="Cui X.M."/>
            <person name="Yuan T.T."/>
            <person name="Jiang B.G."/>
            <person name="Yang W.F."/>
            <person name="Lam T.T."/>
            <person name="Chang Q.C."/>
            <person name="Ding S.J."/>
            <person name="Wang X.J."/>
            <person name="Zhu J.G."/>
            <person name="Ruan X.D."/>
            <person name="Zhao L."/>
            <person name="Wei J.T."/>
            <person name="Ye R.Z."/>
            <person name="Que T.C."/>
            <person name="Du C.H."/>
            <person name="Zhou Y.H."/>
            <person name="Cheng J.X."/>
            <person name="Dai P.F."/>
            <person name="Guo W.B."/>
            <person name="Han X.H."/>
            <person name="Huang E.J."/>
            <person name="Li L.F."/>
            <person name="Wei W."/>
            <person name="Gao Y.C."/>
            <person name="Liu J.Z."/>
            <person name="Shao H.Z."/>
            <person name="Wang X."/>
            <person name="Wang C.C."/>
            <person name="Yang T.C."/>
            <person name="Huo Q.B."/>
            <person name="Li W."/>
            <person name="Chen H.Y."/>
            <person name="Chen S.E."/>
            <person name="Zhou L.G."/>
            <person name="Ni X.B."/>
            <person name="Tian J.H."/>
            <person name="Sheng Y."/>
            <person name="Liu T."/>
            <person name="Pan Y.S."/>
            <person name="Xia L.Y."/>
            <person name="Li J."/>
            <person name="Zhao F."/>
            <person name="Cao W.C."/>
        </authorList>
    </citation>
    <scope>NUCLEOTIDE SEQUENCE</scope>
    <source>
        <strain evidence="3">Rmic-2018</strain>
    </source>
</reference>
<comment type="caution">
    <text evidence="3">The sequence shown here is derived from an EMBL/GenBank/DDBJ whole genome shotgun (WGS) entry which is preliminary data.</text>
</comment>
<feature type="compositionally biased region" description="Polar residues" evidence="1">
    <location>
        <begin position="607"/>
        <end position="617"/>
    </location>
</feature>
<dbReference type="PANTHER" id="PTHR13246">
    <property type="entry name" value="ENDO BETA N-ACETYLGLUCOSAMINIDASE"/>
    <property type="match status" value="1"/>
</dbReference>
<dbReference type="GO" id="GO:0033925">
    <property type="term" value="F:mannosyl-glycoprotein endo-beta-N-acetylglucosaminidase activity"/>
    <property type="evidence" value="ECO:0007669"/>
    <property type="project" value="UniProtKB-EC"/>
</dbReference>
<dbReference type="AlphaFoldDB" id="A0A9J6ERE4"/>
<evidence type="ECO:0000313" key="3">
    <source>
        <dbReference type="EMBL" id="KAH8036740.1"/>
    </source>
</evidence>
<dbReference type="InterPro" id="IPR005201">
    <property type="entry name" value="TIM_ENGase"/>
</dbReference>
<dbReference type="PANTHER" id="PTHR13246:SF1">
    <property type="entry name" value="CYTOSOLIC ENDO-BETA-N-ACETYLGLUCOSAMINIDASE"/>
    <property type="match status" value="1"/>
</dbReference>
<keyword evidence="4" id="KW-1185">Reference proteome</keyword>
<evidence type="ECO:0000259" key="2">
    <source>
        <dbReference type="Pfam" id="PF03644"/>
    </source>
</evidence>
<evidence type="ECO:0000256" key="1">
    <source>
        <dbReference type="SAM" id="MobiDB-lite"/>
    </source>
</evidence>
<evidence type="ECO:0000313" key="4">
    <source>
        <dbReference type="Proteomes" id="UP000821866"/>
    </source>
</evidence>
<gene>
    <name evidence="3" type="ORF">HPB51_004254</name>
</gene>
<name>A0A9J6ERE4_RHIMP</name>
<feature type="region of interest" description="Disordered" evidence="1">
    <location>
        <begin position="84"/>
        <end position="105"/>
    </location>
</feature>
<accession>A0A9J6ERE4</accession>
<dbReference type="VEuPathDB" id="VectorBase:LOC119179277"/>
<dbReference type="EMBL" id="JABSTU010000002">
    <property type="protein sequence ID" value="KAH8036740.1"/>
    <property type="molecule type" value="Genomic_DNA"/>
</dbReference>